<gene>
    <name evidence="2" type="ORF">TNCV_5006211</name>
</gene>
<organism evidence="2 3">
    <name type="scientific">Trichonephila clavipes</name>
    <name type="common">Golden silk orbweaver</name>
    <name type="synonym">Nephila clavipes</name>
    <dbReference type="NCBI Taxonomy" id="2585209"/>
    <lineage>
        <taxon>Eukaryota</taxon>
        <taxon>Metazoa</taxon>
        <taxon>Ecdysozoa</taxon>
        <taxon>Arthropoda</taxon>
        <taxon>Chelicerata</taxon>
        <taxon>Arachnida</taxon>
        <taxon>Araneae</taxon>
        <taxon>Araneomorphae</taxon>
        <taxon>Entelegynae</taxon>
        <taxon>Araneoidea</taxon>
        <taxon>Nephilidae</taxon>
        <taxon>Trichonephila</taxon>
    </lineage>
</organism>
<dbReference type="AlphaFoldDB" id="A0A8X6VI70"/>
<evidence type="ECO:0000313" key="2">
    <source>
        <dbReference type="EMBL" id="GFY08708.1"/>
    </source>
</evidence>
<evidence type="ECO:0000256" key="1">
    <source>
        <dbReference type="SAM" id="MobiDB-lite"/>
    </source>
</evidence>
<keyword evidence="3" id="KW-1185">Reference proteome</keyword>
<accession>A0A8X6VI70</accession>
<sequence length="93" mass="9925">MQSERSTTELHPASAGVISFPSPSRVLSISSKEAGFRPLSTFPIHPSILRAPDISLRNANKEQTGIGKNEAMGLGGAGDRTQGLSHAKRTLYH</sequence>
<dbReference type="Proteomes" id="UP000887159">
    <property type="component" value="Unassembled WGS sequence"/>
</dbReference>
<proteinExistence type="predicted"/>
<reference evidence="2" key="1">
    <citation type="submission" date="2020-08" db="EMBL/GenBank/DDBJ databases">
        <title>Multicomponent nature underlies the extraordinary mechanical properties of spider dragline silk.</title>
        <authorList>
            <person name="Kono N."/>
            <person name="Nakamura H."/>
            <person name="Mori M."/>
            <person name="Yoshida Y."/>
            <person name="Ohtoshi R."/>
            <person name="Malay A.D."/>
            <person name="Moran D.A.P."/>
            <person name="Tomita M."/>
            <person name="Numata K."/>
            <person name="Arakawa K."/>
        </authorList>
    </citation>
    <scope>NUCLEOTIDE SEQUENCE</scope>
</reference>
<feature type="region of interest" description="Disordered" evidence="1">
    <location>
        <begin position="64"/>
        <end position="93"/>
    </location>
</feature>
<protein>
    <submittedName>
        <fullName evidence="2">Uncharacterized protein</fullName>
    </submittedName>
</protein>
<comment type="caution">
    <text evidence="2">The sequence shown here is derived from an EMBL/GenBank/DDBJ whole genome shotgun (WGS) entry which is preliminary data.</text>
</comment>
<name>A0A8X6VI70_TRICX</name>
<dbReference type="EMBL" id="BMAU01021283">
    <property type="protein sequence ID" value="GFY08708.1"/>
    <property type="molecule type" value="Genomic_DNA"/>
</dbReference>
<evidence type="ECO:0000313" key="3">
    <source>
        <dbReference type="Proteomes" id="UP000887159"/>
    </source>
</evidence>